<protein>
    <submittedName>
        <fullName evidence="3">Uncharacterized protein</fullName>
    </submittedName>
</protein>
<feature type="non-terminal residue" evidence="3">
    <location>
        <position position="59"/>
    </location>
</feature>
<dbReference type="OrthoDB" id="5380429at2759"/>
<feature type="signal peptide" evidence="2">
    <location>
        <begin position="1"/>
        <end position="17"/>
    </location>
</feature>
<name>U4L2I4_PYROM</name>
<accession>U4L2I4</accession>
<dbReference type="Proteomes" id="UP000018144">
    <property type="component" value="Unassembled WGS sequence"/>
</dbReference>
<feature type="chain" id="PRO_5004650987" evidence="2">
    <location>
        <begin position="18"/>
        <end position="59"/>
    </location>
</feature>
<keyword evidence="2" id="KW-0732">Signal</keyword>
<feature type="region of interest" description="Disordered" evidence="1">
    <location>
        <begin position="19"/>
        <end position="59"/>
    </location>
</feature>
<dbReference type="EMBL" id="HF935513">
    <property type="protein sequence ID" value="CCX10104.1"/>
    <property type="molecule type" value="Genomic_DNA"/>
</dbReference>
<feature type="compositionally biased region" description="Basic and acidic residues" evidence="1">
    <location>
        <begin position="39"/>
        <end position="48"/>
    </location>
</feature>
<evidence type="ECO:0000313" key="4">
    <source>
        <dbReference type="Proteomes" id="UP000018144"/>
    </source>
</evidence>
<evidence type="ECO:0000313" key="3">
    <source>
        <dbReference type="EMBL" id="CCX10104.1"/>
    </source>
</evidence>
<sequence length="59" mass="6323">MQFNLLTLALLVAATTALPTATPQEPTADLEARTIPVPDDGKWHEGKYEGPGTPYDNGK</sequence>
<organism evidence="3 4">
    <name type="scientific">Pyronema omphalodes (strain CBS 100304)</name>
    <name type="common">Pyronema confluens</name>
    <dbReference type="NCBI Taxonomy" id="1076935"/>
    <lineage>
        <taxon>Eukaryota</taxon>
        <taxon>Fungi</taxon>
        <taxon>Dikarya</taxon>
        <taxon>Ascomycota</taxon>
        <taxon>Pezizomycotina</taxon>
        <taxon>Pezizomycetes</taxon>
        <taxon>Pezizales</taxon>
        <taxon>Pyronemataceae</taxon>
        <taxon>Pyronema</taxon>
    </lineage>
</organism>
<keyword evidence="4" id="KW-1185">Reference proteome</keyword>
<proteinExistence type="predicted"/>
<gene>
    <name evidence="3" type="ORF">PCON_09697</name>
</gene>
<reference evidence="3 4" key="1">
    <citation type="journal article" date="2013" name="PLoS Genet.">
        <title>The genome and development-dependent transcriptomes of Pyronema confluens: a window into fungal evolution.</title>
        <authorList>
            <person name="Traeger S."/>
            <person name="Altegoer F."/>
            <person name="Freitag M."/>
            <person name="Gabaldon T."/>
            <person name="Kempken F."/>
            <person name="Kumar A."/>
            <person name="Marcet-Houben M."/>
            <person name="Poggeler S."/>
            <person name="Stajich J.E."/>
            <person name="Nowrousian M."/>
        </authorList>
    </citation>
    <scope>NUCLEOTIDE SEQUENCE [LARGE SCALE GENOMIC DNA]</scope>
    <source>
        <strain evidence="4">CBS 100304</strain>
        <tissue evidence="3">Vegetative mycelium</tissue>
    </source>
</reference>
<evidence type="ECO:0000256" key="1">
    <source>
        <dbReference type="SAM" id="MobiDB-lite"/>
    </source>
</evidence>
<evidence type="ECO:0000256" key="2">
    <source>
        <dbReference type="SAM" id="SignalP"/>
    </source>
</evidence>
<dbReference type="AlphaFoldDB" id="U4L2I4"/>